<gene>
    <name evidence="2" type="ORF">B0T25DRAFT_211000</name>
</gene>
<reference evidence="2" key="2">
    <citation type="submission" date="2023-06" db="EMBL/GenBank/DDBJ databases">
        <authorList>
            <consortium name="Lawrence Berkeley National Laboratory"/>
            <person name="Haridas S."/>
            <person name="Hensen N."/>
            <person name="Bonometti L."/>
            <person name="Westerberg I."/>
            <person name="Brannstrom I.O."/>
            <person name="Guillou S."/>
            <person name="Cros-Aarteil S."/>
            <person name="Calhoun S."/>
            <person name="Kuo A."/>
            <person name="Mondo S."/>
            <person name="Pangilinan J."/>
            <person name="Riley R."/>
            <person name="Labutti K."/>
            <person name="Andreopoulos B."/>
            <person name="Lipzen A."/>
            <person name="Chen C."/>
            <person name="Yanf M."/>
            <person name="Daum C."/>
            <person name="Ng V."/>
            <person name="Clum A."/>
            <person name="Steindorff A."/>
            <person name="Ohm R."/>
            <person name="Martin F."/>
            <person name="Silar P."/>
            <person name="Natvig D."/>
            <person name="Lalanne C."/>
            <person name="Gautier V."/>
            <person name="Ament-Velasquez S.L."/>
            <person name="Kruys A."/>
            <person name="Hutchinson M.I."/>
            <person name="Powell A.J."/>
            <person name="Barry K."/>
            <person name="Miller A.N."/>
            <person name="Grigoriev I.V."/>
            <person name="Debuchy R."/>
            <person name="Gladieux P."/>
            <person name="Thoren M.H."/>
            <person name="Johannesson H."/>
        </authorList>
    </citation>
    <scope>NUCLEOTIDE SEQUENCE</scope>
    <source>
        <strain evidence="2">CBS 955.72</strain>
    </source>
</reference>
<keyword evidence="3" id="KW-1185">Reference proteome</keyword>
<evidence type="ECO:0000256" key="1">
    <source>
        <dbReference type="SAM" id="MobiDB-lite"/>
    </source>
</evidence>
<feature type="compositionally biased region" description="Basic and acidic residues" evidence="1">
    <location>
        <begin position="198"/>
        <end position="208"/>
    </location>
</feature>
<dbReference type="AlphaFoldDB" id="A0AAJ0MEF8"/>
<accession>A0AAJ0MEF8</accession>
<proteinExistence type="predicted"/>
<feature type="region of interest" description="Disordered" evidence="1">
    <location>
        <begin position="196"/>
        <end position="241"/>
    </location>
</feature>
<feature type="region of interest" description="Disordered" evidence="1">
    <location>
        <begin position="1"/>
        <end position="32"/>
    </location>
</feature>
<feature type="compositionally biased region" description="Basic and acidic residues" evidence="1">
    <location>
        <begin position="15"/>
        <end position="32"/>
    </location>
</feature>
<name>A0AAJ0MEF8_9PEZI</name>
<feature type="region of interest" description="Disordered" evidence="1">
    <location>
        <begin position="107"/>
        <end position="126"/>
    </location>
</feature>
<evidence type="ECO:0000313" key="3">
    <source>
        <dbReference type="Proteomes" id="UP001275084"/>
    </source>
</evidence>
<dbReference type="EMBL" id="JAUIQD010000004">
    <property type="protein sequence ID" value="KAK3353440.1"/>
    <property type="molecule type" value="Genomic_DNA"/>
</dbReference>
<reference evidence="2" key="1">
    <citation type="journal article" date="2023" name="Mol. Phylogenet. Evol.">
        <title>Genome-scale phylogeny and comparative genomics of the fungal order Sordariales.</title>
        <authorList>
            <person name="Hensen N."/>
            <person name="Bonometti L."/>
            <person name="Westerberg I."/>
            <person name="Brannstrom I.O."/>
            <person name="Guillou S."/>
            <person name="Cros-Aarteil S."/>
            <person name="Calhoun S."/>
            <person name="Haridas S."/>
            <person name="Kuo A."/>
            <person name="Mondo S."/>
            <person name="Pangilinan J."/>
            <person name="Riley R."/>
            <person name="LaButti K."/>
            <person name="Andreopoulos B."/>
            <person name="Lipzen A."/>
            <person name="Chen C."/>
            <person name="Yan M."/>
            <person name="Daum C."/>
            <person name="Ng V."/>
            <person name="Clum A."/>
            <person name="Steindorff A."/>
            <person name="Ohm R.A."/>
            <person name="Martin F."/>
            <person name="Silar P."/>
            <person name="Natvig D.O."/>
            <person name="Lalanne C."/>
            <person name="Gautier V."/>
            <person name="Ament-Velasquez S.L."/>
            <person name="Kruys A."/>
            <person name="Hutchinson M.I."/>
            <person name="Powell A.J."/>
            <person name="Barry K."/>
            <person name="Miller A.N."/>
            <person name="Grigoriev I.V."/>
            <person name="Debuchy R."/>
            <person name="Gladieux P."/>
            <person name="Hiltunen Thoren M."/>
            <person name="Johannesson H."/>
        </authorList>
    </citation>
    <scope>NUCLEOTIDE SEQUENCE</scope>
    <source>
        <strain evidence="2">CBS 955.72</strain>
    </source>
</reference>
<evidence type="ECO:0000313" key="2">
    <source>
        <dbReference type="EMBL" id="KAK3353440.1"/>
    </source>
</evidence>
<feature type="compositionally biased region" description="Polar residues" evidence="1">
    <location>
        <begin position="209"/>
        <end position="223"/>
    </location>
</feature>
<dbReference type="Proteomes" id="UP001275084">
    <property type="component" value="Unassembled WGS sequence"/>
</dbReference>
<comment type="caution">
    <text evidence="2">The sequence shown here is derived from an EMBL/GenBank/DDBJ whole genome shotgun (WGS) entry which is preliminary data.</text>
</comment>
<organism evidence="2 3">
    <name type="scientific">Lasiosphaeria hispida</name>
    <dbReference type="NCBI Taxonomy" id="260671"/>
    <lineage>
        <taxon>Eukaryota</taxon>
        <taxon>Fungi</taxon>
        <taxon>Dikarya</taxon>
        <taxon>Ascomycota</taxon>
        <taxon>Pezizomycotina</taxon>
        <taxon>Sordariomycetes</taxon>
        <taxon>Sordariomycetidae</taxon>
        <taxon>Sordariales</taxon>
        <taxon>Lasiosphaeriaceae</taxon>
        <taxon>Lasiosphaeria</taxon>
    </lineage>
</organism>
<sequence length="251" mass="27256">MADPNLPTSKNGNGDTKDGRQPSRRTMEEMRAESGSPIIIHKEEKTGGLGVSRMALGILVGRRAPFRIPQFWVLGWRGVRLFFSCWAPVSARPADCQQGFRNSASTFPGAGHWPDESEESEESTGECCGNCGTFDSGSSAHPPESPSPQLRNKYSGSVRSPLIPCGREDSTSAKTRPFRSLILWQGAYASRCLASKGVQDKREGEKQGSPKSKTAIADSSRTRVSIPVEGPSLPGERVRHTPHMARPCFLA</sequence>
<feature type="compositionally biased region" description="Polar residues" evidence="1">
    <location>
        <begin position="1"/>
        <end position="14"/>
    </location>
</feature>
<protein>
    <submittedName>
        <fullName evidence="2">Uncharacterized protein</fullName>
    </submittedName>
</protein>